<name>A0A1Y1WK45_9FUNG</name>
<evidence type="ECO:0000313" key="5">
    <source>
        <dbReference type="Proteomes" id="UP000193922"/>
    </source>
</evidence>
<dbReference type="Pfam" id="PF10342">
    <property type="entry name" value="Kre9_KNH"/>
    <property type="match status" value="1"/>
</dbReference>
<proteinExistence type="predicted"/>
<protein>
    <recommendedName>
        <fullName evidence="3">Yeast cell wall synthesis Kre9/Knh1-like N-terminal domain-containing protein</fullName>
    </recommendedName>
</protein>
<feature type="compositionally biased region" description="Basic and acidic residues" evidence="2">
    <location>
        <begin position="151"/>
        <end position="167"/>
    </location>
</feature>
<evidence type="ECO:0000256" key="1">
    <source>
        <dbReference type="ARBA" id="ARBA00022729"/>
    </source>
</evidence>
<keyword evidence="5" id="KW-1185">Reference proteome</keyword>
<dbReference type="GeneID" id="63802618"/>
<gene>
    <name evidence="4" type="ORF">DL89DRAFT_263750</name>
</gene>
<sequence length="232" mass="24681">MHPNSLEPAYALSLVAATALAKLQITLPNSHTEWEAGTSETIRWKPIDGNLHGRVSIELMEGSDPMNMDSVTTIAENIPAANQQLAWNVPKNLKNSNNYAIKIVDEDGEEYYGRYFKGQGGKTDVTRKSDKNSKNSGNSSDSDDSAPAKIQKADSGSDRDSPKDSAPKKAVKKPVKALKGTAGKGSAKDTDGESDKMSGTGLTNAAPSWSSGSIFAAAVWLIAAASYINLQH</sequence>
<comment type="caution">
    <text evidence="4">The sequence shown here is derived from an EMBL/GenBank/DDBJ whole genome shotgun (WGS) entry which is preliminary data.</text>
</comment>
<organism evidence="4 5">
    <name type="scientific">Linderina pennispora</name>
    <dbReference type="NCBI Taxonomy" id="61395"/>
    <lineage>
        <taxon>Eukaryota</taxon>
        <taxon>Fungi</taxon>
        <taxon>Fungi incertae sedis</taxon>
        <taxon>Zoopagomycota</taxon>
        <taxon>Kickxellomycotina</taxon>
        <taxon>Kickxellomycetes</taxon>
        <taxon>Kickxellales</taxon>
        <taxon>Kickxellaceae</taxon>
        <taxon>Linderina</taxon>
    </lineage>
</organism>
<dbReference type="STRING" id="61395.A0A1Y1WK45"/>
<evidence type="ECO:0000313" key="4">
    <source>
        <dbReference type="EMBL" id="ORX73735.1"/>
    </source>
</evidence>
<dbReference type="InterPro" id="IPR018466">
    <property type="entry name" value="Kre9/Knh1-like_N"/>
</dbReference>
<dbReference type="PANTHER" id="PTHR40633">
    <property type="entry name" value="MATRIX PROTEIN, PUTATIVE (AFU_ORTHOLOGUE AFUA_8G05410)-RELATED"/>
    <property type="match status" value="1"/>
</dbReference>
<reference evidence="4 5" key="1">
    <citation type="submission" date="2016-07" db="EMBL/GenBank/DDBJ databases">
        <title>Pervasive Adenine N6-methylation of Active Genes in Fungi.</title>
        <authorList>
            <consortium name="DOE Joint Genome Institute"/>
            <person name="Mondo S.J."/>
            <person name="Dannebaum R.O."/>
            <person name="Kuo R.C."/>
            <person name="Labutti K."/>
            <person name="Haridas S."/>
            <person name="Kuo A."/>
            <person name="Salamov A."/>
            <person name="Ahrendt S.R."/>
            <person name="Lipzen A."/>
            <person name="Sullivan W."/>
            <person name="Andreopoulos W.B."/>
            <person name="Clum A."/>
            <person name="Lindquist E."/>
            <person name="Daum C."/>
            <person name="Ramamoorthy G.K."/>
            <person name="Gryganskyi A."/>
            <person name="Culley D."/>
            <person name="Magnuson J.K."/>
            <person name="James T.Y."/>
            <person name="O'Malley M.A."/>
            <person name="Stajich J.E."/>
            <person name="Spatafora J.W."/>
            <person name="Visel A."/>
            <person name="Grigoriev I.V."/>
        </authorList>
    </citation>
    <scope>NUCLEOTIDE SEQUENCE [LARGE SCALE GENOMIC DNA]</scope>
    <source>
        <strain evidence="4 5">ATCC 12442</strain>
    </source>
</reference>
<dbReference type="OrthoDB" id="2260257at2759"/>
<feature type="region of interest" description="Disordered" evidence="2">
    <location>
        <begin position="116"/>
        <end position="208"/>
    </location>
</feature>
<feature type="compositionally biased region" description="Basic and acidic residues" evidence="2">
    <location>
        <begin position="186"/>
        <end position="196"/>
    </location>
</feature>
<evidence type="ECO:0000259" key="3">
    <source>
        <dbReference type="Pfam" id="PF10342"/>
    </source>
</evidence>
<dbReference type="EMBL" id="MCFD01000001">
    <property type="protein sequence ID" value="ORX73735.1"/>
    <property type="molecule type" value="Genomic_DNA"/>
</dbReference>
<feature type="compositionally biased region" description="Basic and acidic residues" evidence="2">
    <location>
        <begin position="124"/>
        <end position="133"/>
    </location>
</feature>
<dbReference type="Proteomes" id="UP000193922">
    <property type="component" value="Unassembled WGS sequence"/>
</dbReference>
<dbReference type="InterPro" id="IPR052982">
    <property type="entry name" value="SRP1/TIP1-like"/>
</dbReference>
<dbReference type="PANTHER" id="PTHR40633:SF1">
    <property type="entry name" value="GPI ANCHORED SERINE-THREONINE RICH PROTEIN (AFU_ORTHOLOGUE AFUA_1G03630)"/>
    <property type="match status" value="1"/>
</dbReference>
<dbReference type="RefSeq" id="XP_040746946.1">
    <property type="nucleotide sequence ID" value="XM_040885970.1"/>
</dbReference>
<accession>A0A1Y1WK45</accession>
<keyword evidence="1" id="KW-0732">Signal</keyword>
<feature type="domain" description="Yeast cell wall synthesis Kre9/Knh1-like N-terminal" evidence="3">
    <location>
        <begin position="28"/>
        <end position="114"/>
    </location>
</feature>
<evidence type="ECO:0000256" key="2">
    <source>
        <dbReference type="SAM" id="MobiDB-lite"/>
    </source>
</evidence>
<dbReference type="AlphaFoldDB" id="A0A1Y1WK45"/>